<proteinExistence type="inferred from homology"/>
<keyword evidence="11" id="KW-1185">Reference proteome</keyword>
<dbReference type="UniPathway" id="UPA00109">
    <property type="reaction ID" value="UER00181"/>
</dbReference>
<evidence type="ECO:0000256" key="6">
    <source>
        <dbReference type="ARBA" id="ARBA00023235"/>
    </source>
</evidence>
<dbReference type="OrthoDB" id="140919at2"/>
<evidence type="ECO:0000256" key="9">
    <source>
        <dbReference type="RuleBase" id="RU000612"/>
    </source>
</evidence>
<dbReference type="FunFam" id="3.40.50.10490:FF:000018">
    <property type="entry name" value="Glucose-6-phosphate isomerase"/>
    <property type="match status" value="1"/>
</dbReference>
<evidence type="ECO:0000256" key="4">
    <source>
        <dbReference type="ARBA" id="ARBA00022490"/>
    </source>
</evidence>
<comment type="pathway">
    <text evidence="1 8 9">Carbohydrate degradation; glycolysis; D-glyceraldehyde 3-phosphate and glycerone phosphate from D-glucose: step 2/4.</text>
</comment>
<evidence type="ECO:0000256" key="5">
    <source>
        <dbReference type="ARBA" id="ARBA00023152"/>
    </source>
</evidence>
<dbReference type="PROSITE" id="PS00174">
    <property type="entry name" value="P_GLUCOSE_ISOMERASE_2"/>
    <property type="match status" value="1"/>
</dbReference>
<dbReference type="InterPro" id="IPR018189">
    <property type="entry name" value="Phosphoglucose_isomerase_CS"/>
</dbReference>
<evidence type="ECO:0000256" key="3">
    <source>
        <dbReference type="ARBA" id="ARBA00022432"/>
    </source>
</evidence>
<dbReference type="GO" id="GO:0006096">
    <property type="term" value="P:glycolytic process"/>
    <property type="evidence" value="ECO:0007669"/>
    <property type="project" value="UniProtKB-UniRule"/>
</dbReference>
<dbReference type="Gene3D" id="3.40.50.10490">
    <property type="entry name" value="Glucose-6-phosphate isomerase like protein, domain 1"/>
    <property type="match status" value="2"/>
</dbReference>
<dbReference type="UniPathway" id="UPA00138"/>
<keyword evidence="6 8" id="KW-0413">Isomerase</keyword>
<dbReference type="InterPro" id="IPR035482">
    <property type="entry name" value="SIS_PGI_2"/>
</dbReference>
<dbReference type="InterPro" id="IPR001672">
    <property type="entry name" value="G6P_Isomerase"/>
</dbReference>
<dbReference type="PRINTS" id="PR00662">
    <property type="entry name" value="G6PISOMERASE"/>
</dbReference>
<dbReference type="EC" id="5.3.1.9" evidence="8"/>
<dbReference type="InterPro" id="IPR035476">
    <property type="entry name" value="SIS_PGI_1"/>
</dbReference>
<evidence type="ECO:0000256" key="2">
    <source>
        <dbReference type="ARBA" id="ARBA00006604"/>
    </source>
</evidence>
<dbReference type="PANTHER" id="PTHR11469">
    <property type="entry name" value="GLUCOSE-6-PHOSPHATE ISOMERASE"/>
    <property type="match status" value="1"/>
</dbReference>
<comment type="similarity">
    <text evidence="2 8 9">Belongs to the GPI family.</text>
</comment>
<keyword evidence="3 8" id="KW-0312">Gluconeogenesis</keyword>
<comment type="caution">
    <text evidence="10">The sequence shown here is derived from an EMBL/GenBank/DDBJ whole genome shotgun (WGS) entry which is preliminary data.</text>
</comment>
<gene>
    <name evidence="8" type="primary">pgi</name>
    <name evidence="10" type="ORF">EKG38_09080</name>
</gene>
<dbReference type="GO" id="GO:0004347">
    <property type="term" value="F:glucose-6-phosphate isomerase activity"/>
    <property type="evidence" value="ECO:0007669"/>
    <property type="project" value="UniProtKB-UniRule"/>
</dbReference>
<evidence type="ECO:0000256" key="1">
    <source>
        <dbReference type="ARBA" id="ARBA00004926"/>
    </source>
</evidence>
<comment type="function">
    <text evidence="8">Catalyzes the reversible isomerization of glucose-6-phosphate to fructose-6-phosphate.</text>
</comment>
<keyword evidence="5 8" id="KW-0324">Glycolysis</keyword>
<dbReference type="GO" id="GO:0051156">
    <property type="term" value="P:glucose 6-phosphate metabolic process"/>
    <property type="evidence" value="ECO:0007669"/>
    <property type="project" value="TreeGrafter"/>
</dbReference>
<protein>
    <recommendedName>
        <fullName evidence="8">Glucose-6-phosphate isomerase</fullName>
        <shortName evidence="8">GPI</shortName>
        <ecNumber evidence="8">5.3.1.9</ecNumber>
    </recommendedName>
    <alternativeName>
        <fullName evidence="8">Phosphoglucose isomerase</fullName>
        <shortName evidence="8">PGI</shortName>
    </alternativeName>
    <alternativeName>
        <fullName evidence="8">Phosphohexose isomerase</fullName>
        <shortName evidence="8">PHI</shortName>
    </alternativeName>
</protein>
<dbReference type="GO" id="GO:0048029">
    <property type="term" value="F:monosaccharide binding"/>
    <property type="evidence" value="ECO:0007669"/>
    <property type="project" value="TreeGrafter"/>
</dbReference>
<dbReference type="InterPro" id="IPR023096">
    <property type="entry name" value="G6P_Isomerase_C"/>
</dbReference>
<evidence type="ECO:0000256" key="8">
    <source>
        <dbReference type="HAMAP-Rule" id="MF_00473"/>
    </source>
</evidence>
<organism evidence="10 11">
    <name type="scientific">Shewanella canadensis</name>
    <dbReference type="NCBI Taxonomy" id="271096"/>
    <lineage>
        <taxon>Bacteria</taxon>
        <taxon>Pseudomonadati</taxon>
        <taxon>Pseudomonadota</taxon>
        <taxon>Gammaproteobacteria</taxon>
        <taxon>Alteromonadales</taxon>
        <taxon>Shewanellaceae</taxon>
        <taxon>Shewanella</taxon>
    </lineage>
</organism>
<dbReference type="CDD" id="cd05016">
    <property type="entry name" value="SIS_PGI_2"/>
    <property type="match status" value="1"/>
</dbReference>
<comment type="subcellular location">
    <subcellularLocation>
        <location evidence="8">Cytoplasm</location>
    </subcellularLocation>
</comment>
<evidence type="ECO:0000256" key="7">
    <source>
        <dbReference type="ARBA" id="ARBA00029321"/>
    </source>
</evidence>
<comment type="catalytic activity">
    <reaction evidence="7 8 9">
        <text>alpha-D-glucose 6-phosphate = beta-D-fructose 6-phosphate</text>
        <dbReference type="Rhea" id="RHEA:11816"/>
        <dbReference type="ChEBI" id="CHEBI:57634"/>
        <dbReference type="ChEBI" id="CHEBI:58225"/>
        <dbReference type="EC" id="5.3.1.9"/>
    </reaction>
</comment>
<dbReference type="Pfam" id="PF00342">
    <property type="entry name" value="PGI"/>
    <property type="match status" value="1"/>
</dbReference>
<dbReference type="Proteomes" id="UP000267448">
    <property type="component" value="Unassembled WGS sequence"/>
</dbReference>
<dbReference type="CDD" id="cd05015">
    <property type="entry name" value="SIS_PGI_1"/>
    <property type="match status" value="1"/>
</dbReference>
<dbReference type="PROSITE" id="PS00765">
    <property type="entry name" value="P_GLUCOSE_ISOMERASE_1"/>
    <property type="match status" value="1"/>
</dbReference>
<feature type="active site" evidence="8">
    <location>
        <position position="382"/>
    </location>
</feature>
<dbReference type="GO" id="GO:0005829">
    <property type="term" value="C:cytosol"/>
    <property type="evidence" value="ECO:0007669"/>
    <property type="project" value="TreeGrafter"/>
</dbReference>
<dbReference type="HAMAP" id="MF_00473">
    <property type="entry name" value="G6P_isomerase"/>
    <property type="match status" value="1"/>
</dbReference>
<dbReference type="PROSITE" id="PS51463">
    <property type="entry name" value="P_GLUCOSE_ISOMERASE_3"/>
    <property type="match status" value="1"/>
</dbReference>
<dbReference type="AlphaFoldDB" id="A0A3S0LML6"/>
<dbReference type="EMBL" id="RXNU01000004">
    <property type="protein sequence ID" value="RTR39074.1"/>
    <property type="molecule type" value="Genomic_DNA"/>
</dbReference>
<feature type="active site" evidence="8">
    <location>
        <position position="510"/>
    </location>
</feature>
<feature type="active site" description="Proton donor" evidence="8">
    <location>
        <position position="351"/>
    </location>
</feature>
<sequence>MTELTQGTAWKTLKAHTEGLAHMRTLFESDTQRFDHMSTSACGLFLDYSKNRADKETMSLLFSVAEDAQLESKIKAMFNGEMINTTEKRAVLHTALRAKPEQEIMLNGVNIVQEVQETQQQMELFVDAVSSGNWKGYTGKKITDIVSIGIGGSFLGPKIVSQALRPYWSKQLNCHFVANVDASSIVEKLKPLNAETTLFIMSSKSFGTQETLTNTLSAKDWFIEQGGSQADVAKHFVAVTSNVAKATEFGIDADNIFPMWDWVGGRYSLWSAIGLPIALLIGMDNFRALLSGANEMDQHFANTPLSENMPVIMGLFSLLYGNFHDAQSHVVLTYDHYLRGLPAYFQQLDMESNGKSVTLDGTEVDHSTGPVIWGGEGTNGQHAYHQLLHQGTALIPADFIMPLQSHNPLGEHHVQLASNCFGQTQALMQGRSYEEALKELADSKLAADEKSVIAKHKVMQGNKPSNTILMDKLTPQTLGALIALYEHRTFVQGAIWQINSFDQWGVELGKTLGNDVLDRLSAENDATELDCSSNGLINMFRQKKI</sequence>
<comment type="pathway">
    <text evidence="8">Carbohydrate biosynthesis; gluconeogenesis.</text>
</comment>
<dbReference type="GO" id="GO:0097367">
    <property type="term" value="F:carbohydrate derivative binding"/>
    <property type="evidence" value="ECO:0007669"/>
    <property type="project" value="InterPro"/>
</dbReference>
<keyword evidence="4 8" id="KW-0963">Cytoplasm</keyword>
<evidence type="ECO:0000313" key="10">
    <source>
        <dbReference type="EMBL" id="RTR39074.1"/>
    </source>
</evidence>
<dbReference type="Gene3D" id="1.10.1390.10">
    <property type="match status" value="1"/>
</dbReference>
<reference evidence="10 11" key="1">
    <citation type="submission" date="2018-12" db="EMBL/GenBank/DDBJ databases">
        <authorList>
            <person name="Yu L."/>
        </authorList>
    </citation>
    <scope>NUCLEOTIDE SEQUENCE [LARGE SCALE GENOMIC DNA]</scope>
    <source>
        <strain evidence="10 11">HAW-EB2</strain>
    </source>
</reference>
<name>A0A3S0LML6_9GAMM</name>
<dbReference type="RefSeq" id="WP_126519949.1">
    <property type="nucleotide sequence ID" value="NZ_RXNU01000004.1"/>
</dbReference>
<dbReference type="InterPro" id="IPR046348">
    <property type="entry name" value="SIS_dom_sf"/>
</dbReference>
<dbReference type="NCBIfam" id="NF001211">
    <property type="entry name" value="PRK00179.1"/>
    <property type="match status" value="1"/>
</dbReference>
<accession>A0A3S0LML6</accession>
<dbReference type="SUPFAM" id="SSF53697">
    <property type="entry name" value="SIS domain"/>
    <property type="match status" value="1"/>
</dbReference>
<dbReference type="PANTHER" id="PTHR11469:SF1">
    <property type="entry name" value="GLUCOSE-6-PHOSPHATE ISOMERASE"/>
    <property type="match status" value="1"/>
</dbReference>
<dbReference type="GO" id="GO:0006094">
    <property type="term" value="P:gluconeogenesis"/>
    <property type="evidence" value="ECO:0007669"/>
    <property type="project" value="UniProtKB-UniRule"/>
</dbReference>
<evidence type="ECO:0000313" key="11">
    <source>
        <dbReference type="Proteomes" id="UP000267448"/>
    </source>
</evidence>